<accession>A0ABX0Q9C4</accession>
<dbReference type="InterPro" id="IPR052559">
    <property type="entry name" value="V-haloperoxidase"/>
</dbReference>
<evidence type="ECO:0000313" key="4">
    <source>
        <dbReference type="Proteomes" id="UP000606008"/>
    </source>
</evidence>
<keyword evidence="1" id="KW-0812">Transmembrane</keyword>
<feature type="transmembrane region" description="Helical" evidence="1">
    <location>
        <begin position="7"/>
        <end position="24"/>
    </location>
</feature>
<evidence type="ECO:0000259" key="2">
    <source>
        <dbReference type="Pfam" id="PF17897"/>
    </source>
</evidence>
<reference evidence="3" key="1">
    <citation type="submission" date="2024-05" db="EMBL/GenBank/DDBJ databases">
        <authorList>
            <person name="Jung D.-H."/>
        </authorList>
    </citation>
    <scope>NUCLEOTIDE SEQUENCE</scope>
    <source>
        <strain evidence="3">JA-25</strain>
    </source>
</reference>
<feature type="domain" description="Vanadium chloroperoxidase N-terminal" evidence="2">
    <location>
        <begin position="43"/>
        <end position="197"/>
    </location>
</feature>
<dbReference type="InterPro" id="IPR036938">
    <property type="entry name" value="PAP2/HPO_sf"/>
</dbReference>
<dbReference type="CDD" id="cd03398">
    <property type="entry name" value="PAP2_haloperoxidase"/>
    <property type="match status" value="1"/>
</dbReference>
<dbReference type="Pfam" id="PF17897">
    <property type="entry name" value="VCPO_N"/>
    <property type="match status" value="1"/>
</dbReference>
<gene>
    <name evidence="3" type="ORF">F7231_00700</name>
</gene>
<dbReference type="Gene3D" id="1.10.606.10">
    <property type="entry name" value="Vanadium-containing Chloroperoxidase, domain 2"/>
    <property type="match status" value="1"/>
</dbReference>
<evidence type="ECO:0000313" key="3">
    <source>
        <dbReference type="EMBL" id="NID08675.1"/>
    </source>
</evidence>
<comment type="caution">
    <text evidence="3">The sequence shown here is derived from an EMBL/GenBank/DDBJ whole genome shotgun (WGS) entry which is preliminary data.</text>
</comment>
<organism evidence="3 4">
    <name type="scientific">Fibrivirga algicola</name>
    <dbReference type="NCBI Taxonomy" id="2950420"/>
    <lineage>
        <taxon>Bacteria</taxon>
        <taxon>Pseudomonadati</taxon>
        <taxon>Bacteroidota</taxon>
        <taxon>Cytophagia</taxon>
        <taxon>Cytophagales</taxon>
        <taxon>Spirosomataceae</taxon>
        <taxon>Fibrivirga</taxon>
    </lineage>
</organism>
<dbReference type="Proteomes" id="UP000606008">
    <property type="component" value="Unassembled WGS sequence"/>
</dbReference>
<dbReference type="SUPFAM" id="SSF48317">
    <property type="entry name" value="Acid phosphatase/Vanadium-dependent haloperoxidase"/>
    <property type="match status" value="1"/>
</dbReference>
<sequence length="573" mass="62534">MPSICKACLYAGEAVIITLLMSYLRRSFDLLLPHLFNFTYCMNDVVLNWNLVALDANRESHTNEKGEQTGPTLSSRALAIVHLAMHDAYAAILNLPTWPTYLPVASIPGAPTASTAPELAIAGAAFTALNALFPSQKDYFAQQLHLLGGRKESEEHQYGEKVAKAMLQDRKFDPGANAGNYVPPARRNAHQVDPDNPNQGFHGPLYGAGSKGFAITARHELATPPNDNAVYRAALKQVRYKGIKPALSGTLPSQSTVSPTSLNIPKRTADETIIGLFWGYDGAIDLGTPPRLYNQIIRKIAIARTNSLADNLQLFTLVNVAMADAGILAWDQKYIHEFCRPVIGIRTYDASSDPDGTTSTNPINRSADPFWLPLGAPSSNSANRVTVMVPQKSFPFAVTQTAQTKNFTPNFPAYPSGHATFGAAAFHMTRLFYGSANGGVDLPATPNAGNNTTPDTLIDQAAAGMNNTPFYFVSEEMNNKTQTNEGEVRPLHRRRFNSLWDMIIENGISRVYLGVHWVFDAFNIDDSDPFTPVFSNDPTQRIGGIPLGLTIAEDIFRHRNGSGLRRSTVGPRS</sequence>
<keyword evidence="1" id="KW-0472">Membrane</keyword>
<dbReference type="EMBL" id="WAEL01000001">
    <property type="protein sequence ID" value="NID08675.1"/>
    <property type="molecule type" value="Genomic_DNA"/>
</dbReference>
<name>A0ABX0Q9C4_9BACT</name>
<dbReference type="InterPro" id="IPR016119">
    <property type="entry name" value="Br/Cl_peroxidase_C"/>
</dbReference>
<evidence type="ECO:0000256" key="1">
    <source>
        <dbReference type="SAM" id="Phobius"/>
    </source>
</evidence>
<keyword evidence="1" id="KW-1133">Transmembrane helix</keyword>
<dbReference type="PANTHER" id="PTHR34599:SF1">
    <property type="entry name" value="PHOSPHATIDIC ACID PHOSPHATASE TYPE 2_HALOPEROXIDASE DOMAIN-CONTAINING PROTEIN"/>
    <property type="match status" value="1"/>
</dbReference>
<keyword evidence="4" id="KW-1185">Reference proteome</keyword>
<protein>
    <submittedName>
        <fullName evidence="3">Vanadium-dependent haloperoxidase</fullName>
    </submittedName>
</protein>
<dbReference type="PANTHER" id="PTHR34599">
    <property type="entry name" value="PEROXIDASE-RELATED"/>
    <property type="match status" value="1"/>
</dbReference>
<dbReference type="InterPro" id="IPR041067">
    <property type="entry name" value="VCPO_N"/>
</dbReference>
<proteinExistence type="predicted"/>